<sequence>MKSWIQAMTLGFTVIVSILVPTLIGLQLDETCGIRPWGVTGGILCGAGCAFGALWQLTKTK</sequence>
<dbReference type="AlphaFoldDB" id="A0A6N7S7C5"/>
<proteinExistence type="predicted"/>
<dbReference type="Pfam" id="PF09527">
    <property type="entry name" value="ATPase_gene1"/>
    <property type="match status" value="1"/>
</dbReference>
<dbReference type="Proteomes" id="UP000480929">
    <property type="component" value="Unassembled WGS sequence"/>
</dbReference>
<evidence type="ECO:0000313" key="4">
    <source>
        <dbReference type="Proteomes" id="UP000433575"/>
    </source>
</evidence>
<feature type="transmembrane region" description="Helical" evidence="1">
    <location>
        <begin position="34"/>
        <end position="55"/>
    </location>
</feature>
<dbReference type="RefSeq" id="WP_154238990.1">
    <property type="nucleotide sequence ID" value="NZ_CALJPI010000137.1"/>
</dbReference>
<feature type="transmembrane region" description="Helical" evidence="1">
    <location>
        <begin position="7"/>
        <end position="28"/>
    </location>
</feature>
<keyword evidence="1" id="KW-1133">Transmembrane helix</keyword>
<keyword evidence="1" id="KW-0812">Transmembrane</keyword>
<reference evidence="4 5" key="1">
    <citation type="journal article" date="2019" name="Nat. Med.">
        <title>A library of human gut bacterial isolates paired with longitudinal multiomics data enables mechanistic microbiome research.</title>
        <authorList>
            <person name="Poyet M."/>
            <person name="Groussin M."/>
            <person name="Gibbons S.M."/>
            <person name="Avila-Pacheco J."/>
            <person name="Jiang X."/>
            <person name="Kearney S.M."/>
            <person name="Perrotta A.R."/>
            <person name="Berdy B."/>
            <person name="Zhao S."/>
            <person name="Lieberman T.D."/>
            <person name="Swanson P.K."/>
            <person name="Smith M."/>
            <person name="Roesemann S."/>
            <person name="Alexander J.E."/>
            <person name="Rich S.A."/>
            <person name="Livny J."/>
            <person name="Vlamakis H."/>
            <person name="Clish C."/>
            <person name="Bullock K."/>
            <person name="Deik A."/>
            <person name="Scott J."/>
            <person name="Pierce K.A."/>
            <person name="Xavier R.J."/>
            <person name="Alm E.J."/>
        </authorList>
    </citation>
    <scope>NUCLEOTIDE SEQUENCE [LARGE SCALE GENOMIC DNA]</scope>
    <source>
        <strain evidence="2 4">BIOML-A4</strain>
        <strain evidence="3 5">BIOML-A5</strain>
    </source>
</reference>
<dbReference type="OrthoDB" id="1650426at2"/>
<dbReference type="EMBL" id="WKPI01000017">
    <property type="protein sequence ID" value="MSC33538.1"/>
    <property type="molecule type" value="Genomic_DNA"/>
</dbReference>
<evidence type="ECO:0000313" key="5">
    <source>
        <dbReference type="Proteomes" id="UP000480929"/>
    </source>
</evidence>
<evidence type="ECO:0000313" key="2">
    <source>
        <dbReference type="EMBL" id="MSA89783.1"/>
    </source>
</evidence>
<dbReference type="Proteomes" id="UP000433575">
    <property type="component" value="Unassembled WGS sequence"/>
</dbReference>
<dbReference type="InterPro" id="IPR032820">
    <property type="entry name" value="ATPase_put"/>
</dbReference>
<evidence type="ECO:0000313" key="3">
    <source>
        <dbReference type="EMBL" id="MSC33538.1"/>
    </source>
</evidence>
<protein>
    <submittedName>
        <fullName evidence="2">Uncharacterized protein</fullName>
    </submittedName>
</protein>
<gene>
    <name evidence="3" type="ORF">GKD88_10440</name>
    <name evidence="2" type="ORF">GKE08_10640</name>
</gene>
<name>A0A6N7S7C5_9FIRM</name>
<organism evidence="2 4">
    <name type="scientific">Holdemania massiliensis</name>
    <dbReference type="NCBI Taxonomy" id="1468449"/>
    <lineage>
        <taxon>Bacteria</taxon>
        <taxon>Bacillati</taxon>
        <taxon>Bacillota</taxon>
        <taxon>Erysipelotrichia</taxon>
        <taxon>Erysipelotrichales</taxon>
        <taxon>Erysipelotrichaceae</taxon>
        <taxon>Holdemania</taxon>
    </lineage>
</organism>
<dbReference type="EMBL" id="WKPJ01000015">
    <property type="protein sequence ID" value="MSA89783.1"/>
    <property type="molecule type" value="Genomic_DNA"/>
</dbReference>
<keyword evidence="5" id="KW-1185">Reference proteome</keyword>
<comment type="caution">
    <text evidence="2">The sequence shown here is derived from an EMBL/GenBank/DDBJ whole genome shotgun (WGS) entry which is preliminary data.</text>
</comment>
<keyword evidence="1" id="KW-0472">Membrane</keyword>
<accession>A0A6N7S7C5</accession>
<evidence type="ECO:0000256" key="1">
    <source>
        <dbReference type="SAM" id="Phobius"/>
    </source>
</evidence>